<dbReference type="EMBL" id="AP024702">
    <property type="protein sequence ID" value="BCX49582.1"/>
    <property type="molecule type" value="Genomic_DNA"/>
</dbReference>
<accession>A0ABM7RH26</accession>
<dbReference type="RefSeq" id="WP_338686247.1">
    <property type="nucleotide sequence ID" value="NZ_AP024702.1"/>
</dbReference>
<proteinExistence type="predicted"/>
<sequence length="1052" mass="116927">MIKAVFPILVAASLASADEPLLHADLDLLRKPETGAAEAARLSGCDGKEHILTGYRLLRCPQPDGKADIHLLLAHRRFDFSDRYTSPEDYDAEETESLFAGSDDPDEAAVPASFEATLDPLSDAHVMVFDGDGDELRPFGGNNYIDPGYVFDFDGDGILDVAQSTNYGVREAEDDSVEAFAIDSIETESREWFRVIFNWHPRRADDANDWTFECYDDNDDGIPEIAFGPEDAASDEEARKVVFRWDKEKSGYFTDTPHPHVRVMKEGETFAEIAKAGGLGYPLVDDPEIADADDDEGPPAPKQAAFEYRSLKGADDEALAEFFHGKRRADSFLGDPDAPETAVPDGFWGKDPKAAALAFADLNRLPAHRRSWKLAIDDRGDIAPPESGWLVYRWRSAGCYSLSTRSFGLRFGSDEPLLAVTEYNSIGVVGRNRWADQPAHGARLIPLSEKEARFLADTLFWLDRVRSWNPKSDDRTFGSMSTADGFGTLEIHPDEAAPSELISETVWATRSLTENWDADYNRTVAINLIDFLLRQALPDHLGDRWEVAPELEAQSLVTPTDERLKGREGDDIRQQLEETLSGMLEQDGLPASMIHEVAEAAGNEALVELKPELDAILASLPPPGPEDEEFRKLEKRFERDHFGAPLGDEPDEHKQAHERLLELRKARRFDRAAILREPLGWTVEKLQLASNPANLMQAVMDDSPHARWALLELRRTDPEAWAGLLTEQFRAAALEEKRSLIETLAAGRPQAAAKLIDSLTDKQRRDLIIEITDFHLEQEDGKAAGCAPVLMELIRDKDIDYIRRGEAMRVLSLMELGDEMEKEFTRGMIDEVREPQEGKYGMTTQGSAIMALSKLPAGDDGLDAIAAVGEARYGSFRAAIEALHILTKDSAPKDPRLARLIRPRLKKSDGMMNDVFFSALALDLRNLAPEIGPLASEGPRFPDGDGASYSGGKFKGPVGERYHAAREVVALWSEDDPETLGRMWVHFVVAHPFEFESERHSGAVFESLRERAKSAISALEPEYRKNTIAAATELNPIPDYVTGVAEWLASIH</sequence>
<gene>
    <name evidence="1" type="ORF">HAHE_34900</name>
</gene>
<evidence type="ECO:0000313" key="2">
    <source>
        <dbReference type="Proteomes" id="UP001374893"/>
    </source>
</evidence>
<name>A0ABM7RH26_9BACT</name>
<dbReference type="Proteomes" id="UP001374893">
    <property type="component" value="Chromosome"/>
</dbReference>
<reference evidence="1 2" key="1">
    <citation type="submission" date="2021-06" db="EMBL/GenBank/DDBJ databases">
        <title>Complete genome of Haloferula helveola possessing various polysaccharide degrading enzymes.</title>
        <authorList>
            <person name="Takami H."/>
            <person name="Huang C."/>
            <person name="Hamasaki K."/>
        </authorList>
    </citation>
    <scope>NUCLEOTIDE SEQUENCE [LARGE SCALE GENOMIC DNA]</scope>
    <source>
        <strain evidence="1 2">CN-1</strain>
    </source>
</reference>
<evidence type="ECO:0000313" key="1">
    <source>
        <dbReference type="EMBL" id="BCX49582.1"/>
    </source>
</evidence>
<organism evidence="1 2">
    <name type="scientific">Haloferula helveola</name>
    <dbReference type="NCBI Taxonomy" id="490095"/>
    <lineage>
        <taxon>Bacteria</taxon>
        <taxon>Pseudomonadati</taxon>
        <taxon>Verrucomicrobiota</taxon>
        <taxon>Verrucomicrobiia</taxon>
        <taxon>Verrucomicrobiales</taxon>
        <taxon>Verrucomicrobiaceae</taxon>
        <taxon>Haloferula</taxon>
    </lineage>
</organism>
<keyword evidence="2" id="KW-1185">Reference proteome</keyword>
<protein>
    <submittedName>
        <fullName evidence="1">Uncharacterized protein</fullName>
    </submittedName>
</protein>